<dbReference type="Proteomes" id="UP001516400">
    <property type="component" value="Unassembled WGS sequence"/>
</dbReference>
<feature type="region of interest" description="Disordered" evidence="1">
    <location>
        <begin position="91"/>
        <end position="131"/>
    </location>
</feature>
<dbReference type="EMBL" id="JABFTP020000021">
    <property type="protein sequence ID" value="KAL3269866.1"/>
    <property type="molecule type" value="Genomic_DNA"/>
</dbReference>
<reference evidence="3 4" key="1">
    <citation type="journal article" date="2021" name="BMC Biol.">
        <title>Horizontally acquired antibacterial genes associated with adaptive radiation of ladybird beetles.</title>
        <authorList>
            <person name="Li H.S."/>
            <person name="Tang X.F."/>
            <person name="Huang Y.H."/>
            <person name="Xu Z.Y."/>
            <person name="Chen M.L."/>
            <person name="Du X.Y."/>
            <person name="Qiu B.Y."/>
            <person name="Chen P.T."/>
            <person name="Zhang W."/>
            <person name="Slipinski A."/>
            <person name="Escalona H.E."/>
            <person name="Waterhouse R.M."/>
            <person name="Zwick A."/>
            <person name="Pang H."/>
        </authorList>
    </citation>
    <scope>NUCLEOTIDE SEQUENCE [LARGE SCALE GENOMIC DNA]</scope>
    <source>
        <strain evidence="3">SYSU2018</strain>
    </source>
</reference>
<evidence type="ECO:0000313" key="4">
    <source>
        <dbReference type="Proteomes" id="UP001516400"/>
    </source>
</evidence>
<evidence type="ECO:0000256" key="2">
    <source>
        <dbReference type="SAM" id="Phobius"/>
    </source>
</evidence>
<organism evidence="3 4">
    <name type="scientific">Cryptolaemus montrouzieri</name>
    <dbReference type="NCBI Taxonomy" id="559131"/>
    <lineage>
        <taxon>Eukaryota</taxon>
        <taxon>Metazoa</taxon>
        <taxon>Ecdysozoa</taxon>
        <taxon>Arthropoda</taxon>
        <taxon>Hexapoda</taxon>
        <taxon>Insecta</taxon>
        <taxon>Pterygota</taxon>
        <taxon>Neoptera</taxon>
        <taxon>Endopterygota</taxon>
        <taxon>Coleoptera</taxon>
        <taxon>Polyphaga</taxon>
        <taxon>Cucujiformia</taxon>
        <taxon>Coccinelloidea</taxon>
        <taxon>Coccinellidae</taxon>
        <taxon>Scymninae</taxon>
        <taxon>Scymnini</taxon>
        <taxon>Cryptolaemus</taxon>
    </lineage>
</organism>
<name>A0ABD2MTS7_9CUCU</name>
<feature type="transmembrane region" description="Helical" evidence="2">
    <location>
        <begin position="59"/>
        <end position="79"/>
    </location>
</feature>
<keyword evidence="2" id="KW-1133">Transmembrane helix</keyword>
<keyword evidence="4" id="KW-1185">Reference proteome</keyword>
<feature type="compositionally biased region" description="Basic and acidic residues" evidence="1">
    <location>
        <begin position="120"/>
        <end position="131"/>
    </location>
</feature>
<keyword evidence="2" id="KW-0472">Membrane</keyword>
<sequence length="131" mass="15492">MVCGSASRALLPHYIIYQSENLWDMEQKLDSKTPHNIQMGLTFLHSAQLLFYDCGYPRWTVFFTMPNAILFVILFYDFYKQVYFKNREAKTEIETKSDENNNTNEVMENTQEISSPKCNGLEKDFIHKKEE</sequence>
<gene>
    <name evidence="3" type="ORF">HHI36_008923</name>
</gene>
<evidence type="ECO:0000313" key="3">
    <source>
        <dbReference type="EMBL" id="KAL3269866.1"/>
    </source>
</evidence>
<comment type="caution">
    <text evidence="3">The sequence shown here is derived from an EMBL/GenBank/DDBJ whole genome shotgun (WGS) entry which is preliminary data.</text>
</comment>
<keyword evidence="2" id="KW-0812">Transmembrane</keyword>
<evidence type="ECO:0000256" key="1">
    <source>
        <dbReference type="SAM" id="MobiDB-lite"/>
    </source>
</evidence>
<proteinExistence type="predicted"/>
<feature type="compositionally biased region" description="Low complexity" evidence="1">
    <location>
        <begin position="100"/>
        <end position="112"/>
    </location>
</feature>
<evidence type="ECO:0008006" key="5">
    <source>
        <dbReference type="Google" id="ProtNLM"/>
    </source>
</evidence>
<accession>A0ABD2MTS7</accession>
<protein>
    <recommendedName>
        <fullName evidence="5">Very-long-chain 3-oxoacyl-CoA synthase</fullName>
    </recommendedName>
</protein>
<dbReference type="AlphaFoldDB" id="A0ABD2MTS7"/>